<evidence type="ECO:0000256" key="1">
    <source>
        <dbReference type="SAM" id="Phobius"/>
    </source>
</evidence>
<keyword evidence="1" id="KW-1133">Transmembrane helix</keyword>
<keyword evidence="3" id="KW-1185">Reference proteome</keyword>
<keyword evidence="1" id="KW-0812">Transmembrane</keyword>
<protein>
    <recommendedName>
        <fullName evidence="4">Glycosyltransferase RgtA/B/C/D-like domain-containing protein</fullName>
    </recommendedName>
</protein>
<reference evidence="2" key="1">
    <citation type="submission" date="2021-12" db="EMBL/GenBank/DDBJ databases">
        <title>Alicyclobacillaceae gen. nov., sp. nov., isolated from chalcocite enrichment system.</title>
        <authorList>
            <person name="Jiang Z."/>
        </authorList>
    </citation>
    <scope>NUCLEOTIDE SEQUENCE</scope>
    <source>
        <strain evidence="2">MYW30-H2</strain>
    </source>
</reference>
<organism evidence="2 3">
    <name type="scientific">Fodinisporobacter ferrooxydans</name>
    <dbReference type="NCBI Taxonomy" id="2901836"/>
    <lineage>
        <taxon>Bacteria</taxon>
        <taxon>Bacillati</taxon>
        <taxon>Bacillota</taxon>
        <taxon>Bacilli</taxon>
        <taxon>Bacillales</taxon>
        <taxon>Alicyclobacillaceae</taxon>
        <taxon>Fodinisporobacter</taxon>
    </lineage>
</organism>
<feature type="transmembrane region" description="Helical" evidence="1">
    <location>
        <begin position="45"/>
        <end position="65"/>
    </location>
</feature>
<dbReference type="Proteomes" id="UP000830167">
    <property type="component" value="Chromosome"/>
</dbReference>
<gene>
    <name evidence="2" type="ORF">LSG31_13995</name>
</gene>
<feature type="transmembrane region" description="Helical" evidence="1">
    <location>
        <begin position="308"/>
        <end position="336"/>
    </location>
</feature>
<feature type="transmembrane region" description="Helical" evidence="1">
    <location>
        <begin position="457"/>
        <end position="474"/>
    </location>
</feature>
<feature type="transmembrane region" description="Helical" evidence="1">
    <location>
        <begin position="348"/>
        <end position="371"/>
    </location>
</feature>
<proteinExistence type="predicted"/>
<feature type="transmembrane region" description="Helical" evidence="1">
    <location>
        <begin position="427"/>
        <end position="445"/>
    </location>
</feature>
<feature type="transmembrane region" description="Helical" evidence="1">
    <location>
        <begin position="394"/>
        <end position="415"/>
    </location>
</feature>
<evidence type="ECO:0008006" key="4">
    <source>
        <dbReference type="Google" id="ProtNLM"/>
    </source>
</evidence>
<accession>A0ABY4CES6</accession>
<keyword evidence="1" id="KW-0472">Membrane</keyword>
<name>A0ABY4CES6_9BACL</name>
<feature type="transmembrane region" description="Helical" evidence="1">
    <location>
        <begin position="12"/>
        <end position="33"/>
    </location>
</feature>
<evidence type="ECO:0000313" key="3">
    <source>
        <dbReference type="Proteomes" id="UP000830167"/>
    </source>
</evidence>
<feature type="transmembrane region" description="Helical" evidence="1">
    <location>
        <begin position="245"/>
        <end position="265"/>
    </location>
</feature>
<feature type="transmembrane region" description="Helical" evidence="1">
    <location>
        <begin position="219"/>
        <end position="239"/>
    </location>
</feature>
<sequence>MLSSYSSLQNQLYHSSHFAFALLVLMVIVPRFIFTQTSSDRLEQFFSNFLRIILLYIIIGYVLVLTKLFEVLSIFVTLALIASSRYLRPSSTAERERIFQNIAVNFYNFLDAGFFLRDNWKKWRKMNVMNETFKITRANMHTKLVLPIVILFVFACSAYLRFYDSWMYAAPGMADGYVTLAWMKYIDARILFHDGIYPQGYDIVLSYLHKFAAIDALYVLKYAGPLNGILTMLGFYFVFSRLFKNSIAGIIAIAVYGLAGAGLFGDDWMRQASTNSQEFAFVFIFPTLYFSLRYAVENRRSDLINVFAGWTIIGLVHSIGYAFVSLGIGLIMLLIVLTQANNGWKTCLHLAGAGGISLVISLLPLIIGLLMHKELHQSSEKFLLGEVNVSPPHLHIWDMIGLSALFLILACSVVCKKTKTEQLYDRFAILFGILIFLLYEFGPSITHSEVLEARSRSLWVLTILFVIGVGWKSFWYLTEKLPYQKWIQLLVSVGLICLLIQSSRFQPIIPYKMEWESGVEQYLRIASLHPNKTWVIFSHNEGYDLALGKGYQQFIETLLKDYDPSQPGLTRFGQMKRDRNIPNNIYIYEEKNVFQVSKHNSIYPVLEKEYKKREQEMAQLKKWIHTYETHNKDLQTFYDDPNLRIYSIHVPETKQERQRKIWGH</sequence>
<feature type="transmembrane region" description="Helical" evidence="1">
    <location>
        <begin position="144"/>
        <end position="160"/>
    </location>
</feature>
<dbReference type="RefSeq" id="WP_347435717.1">
    <property type="nucleotide sequence ID" value="NZ_CP089291.1"/>
</dbReference>
<dbReference type="EMBL" id="CP089291">
    <property type="protein sequence ID" value="UOF89035.1"/>
    <property type="molecule type" value="Genomic_DNA"/>
</dbReference>
<evidence type="ECO:0000313" key="2">
    <source>
        <dbReference type="EMBL" id="UOF89035.1"/>
    </source>
</evidence>